<feature type="transmembrane region" description="Helical" evidence="2">
    <location>
        <begin position="605"/>
        <end position="625"/>
    </location>
</feature>
<reference evidence="5 6" key="1">
    <citation type="submission" date="2020-07" db="EMBL/GenBank/DDBJ databases">
        <title>Sequencing the genomes of 1000 actinobacteria strains.</title>
        <authorList>
            <person name="Klenk H.-P."/>
        </authorList>
    </citation>
    <scope>NUCLEOTIDE SEQUENCE [LARGE SCALE GENOMIC DNA]</scope>
    <source>
        <strain evidence="5 6">DSM 17380</strain>
    </source>
</reference>
<dbReference type="Gene3D" id="2.60.40.10">
    <property type="entry name" value="Immunoglobulins"/>
    <property type="match status" value="1"/>
</dbReference>
<evidence type="ECO:0000256" key="1">
    <source>
        <dbReference type="SAM" id="MobiDB-lite"/>
    </source>
</evidence>
<dbReference type="Pfam" id="PF13360">
    <property type="entry name" value="PQQ_2"/>
    <property type="match status" value="1"/>
</dbReference>
<dbReference type="SUPFAM" id="SSF49313">
    <property type="entry name" value="Cadherin-like"/>
    <property type="match status" value="1"/>
</dbReference>
<dbReference type="Gene3D" id="2.130.10.10">
    <property type="entry name" value="YVTN repeat-like/Quinoprotein amine dehydrogenase"/>
    <property type="match status" value="2"/>
</dbReference>
<evidence type="ECO:0000313" key="6">
    <source>
        <dbReference type="Proteomes" id="UP000586095"/>
    </source>
</evidence>
<dbReference type="InterPro" id="IPR006311">
    <property type="entry name" value="TAT_signal"/>
</dbReference>
<gene>
    <name evidence="5" type="ORF">BJ960_000707</name>
</gene>
<dbReference type="AlphaFoldDB" id="A0A852RC11"/>
<evidence type="ECO:0000256" key="3">
    <source>
        <dbReference type="SAM" id="SignalP"/>
    </source>
</evidence>
<sequence length="634" mass="66370">MSTTIQSTRSRRTRAAAGTILGTALALSSALPAMAIEQPVDDSITSFPQARAAGAPSFTADLQTEVHIGDEVQPTDFVASPDGKWGYVVSRDLSEFVVIDLATREVANRIDIPSVGGAFIRLSADGTRAYFSAEAQYWSVGVGVVDLVSGAYVGTFAAAPDSIQEIIVSADGSTLYVLGLNGDVDRIDAHSGEVLASTELPQQNFYGLALIDDESTLLVGQGNTVYKLDPVTLEQQASFTLPGVSSVASFSVDTTDERVYFADSSGSKLGVFNPATGELSSLIGVGNVMHETVGFDDLDRSFGNVPYWDYLMAADHATGERSESVRVMPNAPFSINTNPVTRDLLSANAGWSNAEKGSTVSIVNAPSVTDPEDVAVEAPGETVRFQTEALGIKPSRGGGVNWQESTDGETWTDIEGATFEQLDVVATPEAVKSEYRVRYYDDFWGQHGASAAASITAPDPKITFEGPLADGTVDEEYPAVVITATGQDDLAWELADEADVVVTGLPAGMALDAADGTLSGTPTAAGTYSFTVKVTDAFGEDSREYALVVNEPADPTVPTEPTEPTDPTDPTTPTTPTAPADPTAPTDVPDEDQDMLTKTGGMAPIYLGFLAAGIIVAGGAGIALARRNMGLADN</sequence>
<dbReference type="EMBL" id="JACCBD010000001">
    <property type="protein sequence ID" value="NYD25904.1"/>
    <property type="molecule type" value="Genomic_DNA"/>
</dbReference>
<dbReference type="Pfam" id="PF05345">
    <property type="entry name" value="He_PIG"/>
    <property type="match status" value="1"/>
</dbReference>
<feature type="signal peptide" evidence="3">
    <location>
        <begin position="1"/>
        <end position="35"/>
    </location>
</feature>
<feature type="compositionally biased region" description="Low complexity" evidence="1">
    <location>
        <begin position="551"/>
        <end position="562"/>
    </location>
</feature>
<dbReference type="SUPFAM" id="SSF50969">
    <property type="entry name" value="YVTN repeat-like/Quinoprotein amine dehydrogenase"/>
    <property type="match status" value="1"/>
</dbReference>
<name>A0A852RC11_9MICO</name>
<dbReference type="Proteomes" id="UP000586095">
    <property type="component" value="Unassembled WGS sequence"/>
</dbReference>
<dbReference type="InterPro" id="IPR015919">
    <property type="entry name" value="Cadherin-like_sf"/>
</dbReference>
<evidence type="ECO:0000259" key="4">
    <source>
        <dbReference type="Pfam" id="PF13360"/>
    </source>
</evidence>
<keyword evidence="2" id="KW-1133">Transmembrane helix</keyword>
<organism evidence="5 6">
    <name type="scientific">Leucobacter aridicollis</name>
    <dbReference type="NCBI Taxonomy" id="283878"/>
    <lineage>
        <taxon>Bacteria</taxon>
        <taxon>Bacillati</taxon>
        <taxon>Actinomycetota</taxon>
        <taxon>Actinomycetes</taxon>
        <taxon>Micrococcales</taxon>
        <taxon>Microbacteriaceae</taxon>
        <taxon>Leucobacter</taxon>
    </lineage>
</organism>
<comment type="caution">
    <text evidence="5">The sequence shown here is derived from an EMBL/GenBank/DDBJ whole genome shotgun (WGS) entry which is preliminary data.</text>
</comment>
<dbReference type="RefSeq" id="WP_185986290.1">
    <property type="nucleotide sequence ID" value="NZ_BAAALZ010000002.1"/>
</dbReference>
<dbReference type="InterPro" id="IPR051200">
    <property type="entry name" value="Host-pathogen_enzymatic-act"/>
</dbReference>
<dbReference type="GO" id="GO:0016020">
    <property type="term" value="C:membrane"/>
    <property type="evidence" value="ECO:0007669"/>
    <property type="project" value="InterPro"/>
</dbReference>
<feature type="domain" description="Pyrrolo-quinoline quinone repeat" evidence="4">
    <location>
        <begin position="142"/>
        <end position="279"/>
    </location>
</feature>
<dbReference type="InterPro" id="IPR002372">
    <property type="entry name" value="PQQ_rpt_dom"/>
</dbReference>
<dbReference type="PROSITE" id="PS51318">
    <property type="entry name" value="TAT"/>
    <property type="match status" value="1"/>
</dbReference>
<feature type="region of interest" description="Disordered" evidence="1">
    <location>
        <begin position="550"/>
        <end position="596"/>
    </location>
</feature>
<keyword evidence="3" id="KW-0732">Signal</keyword>
<dbReference type="InterPro" id="IPR015943">
    <property type="entry name" value="WD40/YVTN_repeat-like_dom_sf"/>
</dbReference>
<keyword evidence="2" id="KW-0472">Membrane</keyword>
<keyword evidence="5" id="KW-0238">DNA-binding</keyword>
<evidence type="ECO:0000256" key="2">
    <source>
        <dbReference type="SAM" id="Phobius"/>
    </source>
</evidence>
<keyword evidence="2" id="KW-0812">Transmembrane</keyword>
<feature type="chain" id="PRO_5032303543" evidence="3">
    <location>
        <begin position="36"/>
        <end position="634"/>
    </location>
</feature>
<dbReference type="GO" id="GO:0003677">
    <property type="term" value="F:DNA binding"/>
    <property type="evidence" value="ECO:0007669"/>
    <property type="project" value="UniProtKB-KW"/>
</dbReference>
<protein>
    <submittedName>
        <fullName evidence="5">DNA-binding beta-propeller fold protein YncE</fullName>
    </submittedName>
</protein>
<dbReference type="PANTHER" id="PTHR47197">
    <property type="entry name" value="PROTEIN NIRF"/>
    <property type="match status" value="1"/>
</dbReference>
<dbReference type="InterPro" id="IPR011044">
    <property type="entry name" value="Quino_amine_DH_bsu"/>
</dbReference>
<dbReference type="GO" id="GO:0005509">
    <property type="term" value="F:calcium ion binding"/>
    <property type="evidence" value="ECO:0007669"/>
    <property type="project" value="InterPro"/>
</dbReference>
<evidence type="ECO:0000313" key="5">
    <source>
        <dbReference type="EMBL" id="NYD25904.1"/>
    </source>
</evidence>
<keyword evidence="6" id="KW-1185">Reference proteome</keyword>
<dbReference type="InterPro" id="IPR013783">
    <property type="entry name" value="Ig-like_fold"/>
</dbReference>
<dbReference type="PANTHER" id="PTHR47197:SF3">
    <property type="entry name" value="DIHYDRO-HEME D1 DEHYDROGENASE"/>
    <property type="match status" value="1"/>
</dbReference>
<feature type="compositionally biased region" description="Low complexity" evidence="1">
    <location>
        <begin position="568"/>
        <end position="587"/>
    </location>
</feature>
<accession>A0A852RC11</accession>
<dbReference type="GO" id="GO:0005975">
    <property type="term" value="P:carbohydrate metabolic process"/>
    <property type="evidence" value="ECO:0007669"/>
    <property type="project" value="UniProtKB-ARBA"/>
</dbReference>
<proteinExistence type="predicted"/>